<dbReference type="Proteomes" id="UP000314294">
    <property type="component" value="Unassembled WGS sequence"/>
</dbReference>
<keyword evidence="3" id="KW-1185">Reference proteome</keyword>
<feature type="chain" id="PRO_5021220941" description="Secreted protein" evidence="1">
    <location>
        <begin position="20"/>
        <end position="182"/>
    </location>
</feature>
<evidence type="ECO:0000256" key="1">
    <source>
        <dbReference type="SAM" id="SignalP"/>
    </source>
</evidence>
<protein>
    <recommendedName>
        <fullName evidence="4">Secreted protein</fullName>
    </recommendedName>
</protein>
<keyword evidence="1" id="KW-0732">Signal</keyword>
<evidence type="ECO:0008006" key="4">
    <source>
        <dbReference type="Google" id="ProtNLM"/>
    </source>
</evidence>
<proteinExistence type="predicted"/>
<dbReference type="AlphaFoldDB" id="A0A4Z2HYC9"/>
<reference evidence="2 3" key="1">
    <citation type="submission" date="2019-03" db="EMBL/GenBank/DDBJ databases">
        <title>First draft genome of Liparis tanakae, snailfish: a comprehensive survey of snailfish specific genes.</title>
        <authorList>
            <person name="Kim W."/>
            <person name="Song I."/>
            <person name="Jeong J.-H."/>
            <person name="Kim D."/>
            <person name="Kim S."/>
            <person name="Ryu S."/>
            <person name="Song J.Y."/>
            <person name="Lee S.K."/>
        </authorList>
    </citation>
    <scope>NUCLEOTIDE SEQUENCE [LARGE SCALE GENOMIC DNA]</scope>
    <source>
        <tissue evidence="2">Muscle</tissue>
    </source>
</reference>
<sequence>MLGWFSIGWMCSVTRSAQADVSTVAKMRMTRDLHRDQWTTAPCWPVTAQTIKETLAFDNCSLSCGGIMQAVRLDVKAGRLTGMKRMHPSSVPVETETSSGAKRRMTQNVRAFILKTGIVKTRIQERKQAREWMTTRRGYASSSHTGTHVHWSYRSHNLWLRTGLGHIHDISPYEQTNKQGQI</sequence>
<organism evidence="2 3">
    <name type="scientific">Liparis tanakae</name>
    <name type="common">Tanaka's snailfish</name>
    <dbReference type="NCBI Taxonomy" id="230148"/>
    <lineage>
        <taxon>Eukaryota</taxon>
        <taxon>Metazoa</taxon>
        <taxon>Chordata</taxon>
        <taxon>Craniata</taxon>
        <taxon>Vertebrata</taxon>
        <taxon>Euteleostomi</taxon>
        <taxon>Actinopterygii</taxon>
        <taxon>Neopterygii</taxon>
        <taxon>Teleostei</taxon>
        <taxon>Neoteleostei</taxon>
        <taxon>Acanthomorphata</taxon>
        <taxon>Eupercaria</taxon>
        <taxon>Perciformes</taxon>
        <taxon>Cottioidei</taxon>
        <taxon>Cottales</taxon>
        <taxon>Liparidae</taxon>
        <taxon>Liparis</taxon>
    </lineage>
</organism>
<accession>A0A4Z2HYC9</accession>
<comment type="caution">
    <text evidence="2">The sequence shown here is derived from an EMBL/GenBank/DDBJ whole genome shotgun (WGS) entry which is preliminary data.</text>
</comment>
<feature type="signal peptide" evidence="1">
    <location>
        <begin position="1"/>
        <end position="19"/>
    </location>
</feature>
<dbReference type="EMBL" id="SRLO01000157">
    <property type="protein sequence ID" value="TNN70856.1"/>
    <property type="molecule type" value="Genomic_DNA"/>
</dbReference>
<name>A0A4Z2HYC9_9TELE</name>
<evidence type="ECO:0000313" key="3">
    <source>
        <dbReference type="Proteomes" id="UP000314294"/>
    </source>
</evidence>
<evidence type="ECO:0000313" key="2">
    <source>
        <dbReference type="EMBL" id="TNN70856.1"/>
    </source>
</evidence>
<gene>
    <name evidence="2" type="ORF">EYF80_018841</name>
</gene>